<accession>A0AA96L9T1</accession>
<evidence type="ECO:0000313" key="2">
    <source>
        <dbReference type="Proteomes" id="UP001305702"/>
    </source>
</evidence>
<dbReference type="EMBL" id="CP130318">
    <property type="protein sequence ID" value="WNQ09774.1"/>
    <property type="molecule type" value="Genomic_DNA"/>
</dbReference>
<evidence type="ECO:0000313" key="1">
    <source>
        <dbReference type="EMBL" id="WNQ09774.1"/>
    </source>
</evidence>
<dbReference type="KEGG" id="paun:MJA45_19395"/>
<dbReference type="Proteomes" id="UP001305702">
    <property type="component" value="Chromosome"/>
</dbReference>
<evidence type="ECO:0008006" key="3">
    <source>
        <dbReference type="Google" id="ProtNLM"/>
    </source>
</evidence>
<organism evidence="1 2">
    <name type="scientific">Paenibacillus aurantius</name>
    <dbReference type="NCBI Taxonomy" id="2918900"/>
    <lineage>
        <taxon>Bacteria</taxon>
        <taxon>Bacillati</taxon>
        <taxon>Bacillota</taxon>
        <taxon>Bacilli</taxon>
        <taxon>Bacillales</taxon>
        <taxon>Paenibacillaceae</taxon>
        <taxon>Paenibacillus</taxon>
    </lineage>
</organism>
<protein>
    <recommendedName>
        <fullName evidence="3">DUF3951 domain-containing protein</fullName>
    </recommendedName>
</protein>
<gene>
    <name evidence="1" type="ORF">MJA45_19395</name>
</gene>
<reference evidence="1 2" key="1">
    <citation type="submission" date="2022-02" db="EMBL/GenBank/DDBJ databases">
        <title>Paenibacillus sp. MBLB1776 Whole Genome Shotgun Sequencing.</title>
        <authorList>
            <person name="Hwang C.Y."/>
            <person name="Cho E.-S."/>
            <person name="Seo M.-J."/>
        </authorList>
    </citation>
    <scope>NUCLEOTIDE SEQUENCE [LARGE SCALE GENOMIC DNA]</scope>
    <source>
        <strain evidence="1 2">MBLB1776</strain>
    </source>
</reference>
<dbReference type="RefSeq" id="WP_315603548.1">
    <property type="nucleotide sequence ID" value="NZ_CP130318.1"/>
</dbReference>
<sequence>MLAFVLLTLLFLLFLGGLCLLLYRRIKRDSYEYDSLHLWETKKADKKKFELR</sequence>
<keyword evidence="2" id="KW-1185">Reference proteome</keyword>
<dbReference type="AlphaFoldDB" id="A0AA96L9T1"/>
<name>A0AA96L9T1_9BACL</name>
<proteinExistence type="predicted"/>